<reference evidence="10" key="1">
    <citation type="journal article" date="2023" name="Insect Mol. Biol.">
        <title>Genome sequencing provides insights into the evolution of gene families encoding plant cell wall-degrading enzymes in longhorned beetles.</title>
        <authorList>
            <person name="Shin N.R."/>
            <person name="Okamura Y."/>
            <person name="Kirsch R."/>
            <person name="Pauchet Y."/>
        </authorList>
    </citation>
    <scope>NUCLEOTIDE SEQUENCE</scope>
    <source>
        <strain evidence="10">MMC_N1</strain>
    </source>
</reference>
<keyword evidence="3" id="KW-0493">Microtubule</keyword>
<keyword evidence="7" id="KW-0413">Isomerase</keyword>
<feature type="domain" description="AAA+ ATPase" evidence="9">
    <location>
        <begin position="218"/>
        <end position="353"/>
    </location>
</feature>
<dbReference type="Gene3D" id="1.10.8.60">
    <property type="match status" value="1"/>
</dbReference>
<dbReference type="InterPro" id="IPR003593">
    <property type="entry name" value="AAA+_ATPase"/>
</dbReference>
<dbReference type="Pfam" id="PF00004">
    <property type="entry name" value="AAA"/>
    <property type="match status" value="1"/>
</dbReference>
<dbReference type="InterPro" id="IPR006594">
    <property type="entry name" value="LisH"/>
</dbReference>
<dbReference type="SMART" id="SM00382">
    <property type="entry name" value="AAA"/>
    <property type="match status" value="1"/>
</dbReference>
<evidence type="ECO:0000256" key="1">
    <source>
        <dbReference type="ARBA" id="ARBA00004647"/>
    </source>
</evidence>
<evidence type="ECO:0000256" key="4">
    <source>
        <dbReference type="ARBA" id="ARBA00022741"/>
    </source>
</evidence>
<dbReference type="InterPro" id="IPR027417">
    <property type="entry name" value="P-loop_NTPase"/>
</dbReference>
<dbReference type="InterPro" id="IPR041569">
    <property type="entry name" value="AAA_lid_3"/>
</dbReference>
<keyword evidence="4" id="KW-0547">Nucleotide-binding</keyword>
<dbReference type="PROSITE" id="PS50896">
    <property type="entry name" value="LISH"/>
    <property type="match status" value="1"/>
</dbReference>
<comment type="subcellular location">
    <subcellularLocation>
        <location evidence="1">Cytoplasm</location>
        <location evidence="1">Cytoskeleton</location>
        <location evidence="1">Spindle pole</location>
    </subcellularLocation>
</comment>
<keyword evidence="5" id="KW-0067">ATP-binding</keyword>
<comment type="caution">
    <text evidence="10">The sequence shown here is derived from an EMBL/GenBank/DDBJ whole genome shotgun (WGS) entry which is preliminary data.</text>
</comment>
<dbReference type="PANTHER" id="PTHR23074:SF78">
    <property type="entry name" value="KATANIN P60 ATPASE-CONTAINING SUBUNIT A-LIKE 2"/>
    <property type="match status" value="1"/>
</dbReference>
<keyword evidence="11" id="KW-1185">Reference proteome</keyword>
<dbReference type="InterPro" id="IPR003959">
    <property type="entry name" value="ATPase_AAA_core"/>
</dbReference>
<organism evidence="10 11">
    <name type="scientific">Molorchus minor</name>
    <dbReference type="NCBI Taxonomy" id="1323400"/>
    <lineage>
        <taxon>Eukaryota</taxon>
        <taxon>Metazoa</taxon>
        <taxon>Ecdysozoa</taxon>
        <taxon>Arthropoda</taxon>
        <taxon>Hexapoda</taxon>
        <taxon>Insecta</taxon>
        <taxon>Pterygota</taxon>
        <taxon>Neoptera</taxon>
        <taxon>Endopterygota</taxon>
        <taxon>Coleoptera</taxon>
        <taxon>Polyphaga</taxon>
        <taxon>Cucujiformia</taxon>
        <taxon>Chrysomeloidea</taxon>
        <taxon>Cerambycidae</taxon>
        <taxon>Lamiinae</taxon>
        <taxon>Monochamini</taxon>
        <taxon>Molorchus</taxon>
    </lineage>
</organism>
<sequence>MAETLVTSKKSLKSLPNLFDKTKTETRERKRNILYLIQSYLLENKLITSAEALQNEAQLSDQYQTCENVDLDIILQEYQSYYFTKFQKYPKIVKKLNETETQTGKTKKKSGGKQRTLEETEKYTSPSETDDFQFEIISLSNDKPKIPQAVTNEKIPFKFEYHTPDSKEIIDQIVKEFIPQTLGVSWKDCIGLDNVIEKLKEATIYPFIYPDLFKNLVTWKGVLLYGPPGTGKTLVAKALASESSTTFINITSSTFISKWRGESEKMLQVLFDIARQVAPTTLFIDELDALVSPPAQSQHEASRRFRSELLTQIDGITSTESDIFLLGSTNVPWNLDPALLRRFEKRIFVDLSNKEDRKHLISHYINQPHCIEKVEFERLAEKMESFSGSDIKTLCKEAMMSVVREKIKLMNNGGTKVNVFRKINFKDVDKALETFKPCTTIHDCKKYYEWKDKYGSW</sequence>
<evidence type="ECO:0000256" key="2">
    <source>
        <dbReference type="ARBA" id="ARBA00022490"/>
    </source>
</evidence>
<dbReference type="PANTHER" id="PTHR23074">
    <property type="entry name" value="AAA DOMAIN-CONTAINING"/>
    <property type="match status" value="1"/>
</dbReference>
<gene>
    <name evidence="10" type="ORF">NQ317_011411</name>
</gene>
<protein>
    <recommendedName>
        <fullName evidence="9">AAA+ ATPase domain-containing protein</fullName>
    </recommendedName>
</protein>
<evidence type="ECO:0000256" key="6">
    <source>
        <dbReference type="ARBA" id="ARBA00023212"/>
    </source>
</evidence>
<dbReference type="SMART" id="SM00667">
    <property type="entry name" value="LisH"/>
    <property type="match status" value="1"/>
</dbReference>
<evidence type="ECO:0000256" key="3">
    <source>
        <dbReference type="ARBA" id="ARBA00022701"/>
    </source>
</evidence>
<dbReference type="EMBL" id="JAPWTJ010000281">
    <property type="protein sequence ID" value="KAJ8980167.1"/>
    <property type="molecule type" value="Genomic_DNA"/>
</dbReference>
<keyword evidence="2" id="KW-0963">Cytoplasm</keyword>
<name>A0ABQ9JS15_9CUCU</name>
<feature type="region of interest" description="Disordered" evidence="8">
    <location>
        <begin position="100"/>
        <end position="125"/>
    </location>
</feature>
<evidence type="ECO:0000256" key="5">
    <source>
        <dbReference type="ARBA" id="ARBA00022840"/>
    </source>
</evidence>
<dbReference type="InterPro" id="IPR050304">
    <property type="entry name" value="MT-severing_AAA_ATPase"/>
</dbReference>
<proteinExistence type="predicted"/>
<accession>A0ABQ9JS15</accession>
<dbReference type="Proteomes" id="UP001162164">
    <property type="component" value="Unassembled WGS sequence"/>
</dbReference>
<dbReference type="Gene3D" id="3.40.50.300">
    <property type="entry name" value="P-loop containing nucleotide triphosphate hydrolases"/>
    <property type="match status" value="1"/>
</dbReference>
<evidence type="ECO:0000256" key="8">
    <source>
        <dbReference type="SAM" id="MobiDB-lite"/>
    </source>
</evidence>
<evidence type="ECO:0000256" key="7">
    <source>
        <dbReference type="ARBA" id="ARBA00023235"/>
    </source>
</evidence>
<dbReference type="Pfam" id="PF17862">
    <property type="entry name" value="AAA_lid_3"/>
    <property type="match status" value="1"/>
</dbReference>
<evidence type="ECO:0000313" key="11">
    <source>
        <dbReference type="Proteomes" id="UP001162164"/>
    </source>
</evidence>
<dbReference type="SUPFAM" id="SSF52540">
    <property type="entry name" value="P-loop containing nucleoside triphosphate hydrolases"/>
    <property type="match status" value="1"/>
</dbReference>
<evidence type="ECO:0000313" key="10">
    <source>
        <dbReference type="EMBL" id="KAJ8980167.1"/>
    </source>
</evidence>
<keyword evidence="6" id="KW-0206">Cytoskeleton</keyword>
<evidence type="ECO:0000259" key="9">
    <source>
        <dbReference type="SMART" id="SM00382"/>
    </source>
</evidence>